<proteinExistence type="predicted"/>
<evidence type="ECO:0000256" key="1">
    <source>
        <dbReference type="SAM" id="Phobius"/>
    </source>
</evidence>
<evidence type="ECO:0000259" key="2">
    <source>
        <dbReference type="Pfam" id="PF06713"/>
    </source>
</evidence>
<comment type="caution">
    <text evidence="3">The sequence shown here is derived from an EMBL/GenBank/DDBJ whole genome shotgun (WGS) entry which is preliminary data.</text>
</comment>
<keyword evidence="1" id="KW-0472">Membrane</keyword>
<keyword evidence="1" id="KW-0812">Transmembrane</keyword>
<feature type="transmembrane region" description="Helical" evidence="1">
    <location>
        <begin position="40"/>
        <end position="61"/>
    </location>
</feature>
<keyword evidence="1" id="KW-1133">Transmembrane helix</keyword>
<feature type="domain" description="Uncharacterized protein YyaB-like PH" evidence="2">
    <location>
        <begin position="63"/>
        <end position="134"/>
    </location>
</feature>
<evidence type="ECO:0000313" key="3">
    <source>
        <dbReference type="EMBL" id="MFD1607789.1"/>
    </source>
</evidence>
<protein>
    <submittedName>
        <fullName evidence="3">PH domain-containing protein</fullName>
    </submittedName>
</protein>
<name>A0ABW4HSM4_9BACI</name>
<accession>A0ABW4HSM4</accession>
<dbReference type="Pfam" id="PF06713">
    <property type="entry name" value="bPH_4"/>
    <property type="match status" value="1"/>
</dbReference>
<dbReference type="Proteomes" id="UP001597221">
    <property type="component" value="Unassembled WGS sequence"/>
</dbReference>
<gene>
    <name evidence="3" type="ORF">ACFSBH_08990</name>
</gene>
<sequence length="144" mass="16387">MKFNAKKDTTYRVLVWGSALLFLGISVGLFVPIYNKAGLAASLIVGLLFGISGLIILWFWYSTYYILTDDTLIINLGPFKRKIALHAIKKIEKTNTQLASVALAKERYYLYYNANDYTIIAPENINKFVQIIDDKISHSVQFIK</sequence>
<dbReference type="EMBL" id="JBHUDE010000041">
    <property type="protein sequence ID" value="MFD1607789.1"/>
    <property type="molecule type" value="Genomic_DNA"/>
</dbReference>
<evidence type="ECO:0000313" key="4">
    <source>
        <dbReference type="Proteomes" id="UP001597221"/>
    </source>
</evidence>
<keyword evidence="4" id="KW-1185">Reference proteome</keyword>
<organism evidence="3 4">
    <name type="scientific">Oceanobacillus luteolus</name>
    <dbReference type="NCBI Taxonomy" id="1274358"/>
    <lineage>
        <taxon>Bacteria</taxon>
        <taxon>Bacillati</taxon>
        <taxon>Bacillota</taxon>
        <taxon>Bacilli</taxon>
        <taxon>Bacillales</taxon>
        <taxon>Bacillaceae</taxon>
        <taxon>Oceanobacillus</taxon>
    </lineage>
</organism>
<reference evidence="4" key="1">
    <citation type="journal article" date="2019" name="Int. J. Syst. Evol. Microbiol.">
        <title>The Global Catalogue of Microorganisms (GCM) 10K type strain sequencing project: providing services to taxonomists for standard genome sequencing and annotation.</title>
        <authorList>
            <consortium name="The Broad Institute Genomics Platform"/>
            <consortium name="The Broad Institute Genome Sequencing Center for Infectious Disease"/>
            <person name="Wu L."/>
            <person name="Ma J."/>
        </authorList>
    </citation>
    <scope>NUCLEOTIDE SEQUENCE [LARGE SCALE GENOMIC DNA]</scope>
    <source>
        <strain evidence="4">CGMCC 1.12376</strain>
    </source>
</reference>
<feature type="transmembrane region" description="Helical" evidence="1">
    <location>
        <begin position="12"/>
        <end position="34"/>
    </location>
</feature>
<dbReference type="RefSeq" id="WP_251515612.1">
    <property type="nucleotide sequence ID" value="NZ_JAMBON010000026.1"/>
</dbReference>
<dbReference type="InterPro" id="IPR009589">
    <property type="entry name" value="PH_YyaB-like"/>
</dbReference>